<dbReference type="Proteomes" id="UP000242164">
    <property type="component" value="Unassembled WGS sequence"/>
</dbReference>
<evidence type="ECO:0000313" key="10">
    <source>
        <dbReference type="Proteomes" id="UP000242164"/>
    </source>
</evidence>
<name>A0AAX2CIL9_9BACI</name>
<evidence type="ECO:0000313" key="9">
    <source>
        <dbReference type="EMBL" id="SCL96292.1"/>
    </source>
</evidence>
<dbReference type="InterPro" id="IPR000522">
    <property type="entry name" value="ABC_transptr_permease_BtuC"/>
</dbReference>
<feature type="transmembrane region" description="Helical" evidence="8">
    <location>
        <begin position="9"/>
        <end position="28"/>
    </location>
</feature>
<keyword evidence="7 8" id="KW-0472">Membrane</keyword>
<organism evidence="9 10">
    <name type="scientific">Bacillus cytotoxicus</name>
    <dbReference type="NCBI Taxonomy" id="580165"/>
    <lineage>
        <taxon>Bacteria</taxon>
        <taxon>Bacillati</taxon>
        <taxon>Bacillota</taxon>
        <taxon>Bacilli</taxon>
        <taxon>Bacillales</taxon>
        <taxon>Bacillaceae</taxon>
        <taxon>Bacillus</taxon>
        <taxon>Bacillus cereus group</taxon>
    </lineage>
</organism>
<dbReference type="FunFam" id="1.10.3470.10:FF:000001">
    <property type="entry name" value="Vitamin B12 ABC transporter permease BtuC"/>
    <property type="match status" value="1"/>
</dbReference>
<feature type="transmembrane region" description="Helical" evidence="8">
    <location>
        <begin position="125"/>
        <end position="146"/>
    </location>
</feature>
<dbReference type="SUPFAM" id="SSF81345">
    <property type="entry name" value="ABC transporter involved in vitamin B12 uptake, BtuC"/>
    <property type="match status" value="1"/>
</dbReference>
<dbReference type="Gene3D" id="1.10.3470.10">
    <property type="entry name" value="ABC transporter involved in vitamin B12 uptake, BtuC"/>
    <property type="match status" value="1"/>
</dbReference>
<proteinExistence type="inferred from homology"/>
<gene>
    <name evidence="9" type="ORF">BCB44BAC_02734</name>
</gene>
<accession>A0AAX2CIL9</accession>
<evidence type="ECO:0000256" key="5">
    <source>
        <dbReference type="ARBA" id="ARBA00022692"/>
    </source>
</evidence>
<evidence type="ECO:0000256" key="2">
    <source>
        <dbReference type="ARBA" id="ARBA00007935"/>
    </source>
</evidence>
<dbReference type="InterPro" id="IPR037294">
    <property type="entry name" value="ABC_BtuC-like"/>
</dbReference>
<dbReference type="GO" id="GO:0005886">
    <property type="term" value="C:plasma membrane"/>
    <property type="evidence" value="ECO:0007669"/>
    <property type="project" value="UniProtKB-SubCell"/>
</dbReference>
<evidence type="ECO:0000256" key="7">
    <source>
        <dbReference type="ARBA" id="ARBA00023136"/>
    </source>
</evidence>
<reference evidence="9 10" key="1">
    <citation type="submission" date="2016-08" db="EMBL/GenBank/DDBJ databases">
        <authorList>
            <person name="Loux V."/>
            <person name="Rue O."/>
        </authorList>
    </citation>
    <scope>NUCLEOTIDE SEQUENCE [LARGE SCALE GENOMIC DNA]</scope>
    <source>
        <strain evidence="9 10">AFSSA_08CEB44bac</strain>
    </source>
</reference>
<feature type="transmembrane region" description="Helical" evidence="8">
    <location>
        <begin position="94"/>
        <end position="113"/>
    </location>
</feature>
<comment type="caution">
    <text evidence="9">The sequence shown here is derived from an EMBL/GenBank/DDBJ whole genome shotgun (WGS) entry which is preliminary data.</text>
</comment>
<evidence type="ECO:0000256" key="8">
    <source>
        <dbReference type="SAM" id="Phobius"/>
    </source>
</evidence>
<dbReference type="EMBL" id="FMIK01000034">
    <property type="protein sequence ID" value="SCL96292.1"/>
    <property type="molecule type" value="Genomic_DNA"/>
</dbReference>
<dbReference type="Pfam" id="PF01032">
    <property type="entry name" value="FecCD"/>
    <property type="match status" value="1"/>
</dbReference>
<evidence type="ECO:0000256" key="3">
    <source>
        <dbReference type="ARBA" id="ARBA00022448"/>
    </source>
</evidence>
<keyword evidence="4" id="KW-1003">Cell membrane</keyword>
<dbReference type="GO" id="GO:0022857">
    <property type="term" value="F:transmembrane transporter activity"/>
    <property type="evidence" value="ECO:0007669"/>
    <property type="project" value="InterPro"/>
</dbReference>
<keyword evidence="3" id="KW-0813">Transport</keyword>
<feature type="transmembrane region" description="Helical" evidence="8">
    <location>
        <begin position="248"/>
        <end position="276"/>
    </location>
</feature>
<keyword evidence="6 8" id="KW-1133">Transmembrane helix</keyword>
<protein>
    <submittedName>
        <fullName evidence="9">Transport system permease protein</fullName>
    </submittedName>
</protein>
<feature type="transmembrane region" description="Helical" evidence="8">
    <location>
        <begin position="158"/>
        <end position="178"/>
    </location>
</feature>
<dbReference type="AlphaFoldDB" id="A0AAX2CIL9"/>
<dbReference type="GO" id="GO:0033214">
    <property type="term" value="P:siderophore-iron import into cell"/>
    <property type="evidence" value="ECO:0007669"/>
    <property type="project" value="TreeGrafter"/>
</dbReference>
<dbReference type="PANTHER" id="PTHR30472:SF23">
    <property type="entry name" value="IRON-UPTAKE SYSTEM PERMEASE PROTEIN FEUC"/>
    <property type="match status" value="1"/>
</dbReference>
<feature type="transmembrane region" description="Helical" evidence="8">
    <location>
        <begin position="288"/>
        <end position="308"/>
    </location>
</feature>
<evidence type="ECO:0000256" key="4">
    <source>
        <dbReference type="ARBA" id="ARBA00022475"/>
    </source>
</evidence>
<feature type="transmembrane region" description="Helical" evidence="8">
    <location>
        <begin position="62"/>
        <end position="82"/>
    </location>
</feature>
<feature type="transmembrane region" description="Helical" evidence="8">
    <location>
        <begin position="201"/>
        <end position="218"/>
    </location>
</feature>
<evidence type="ECO:0000256" key="6">
    <source>
        <dbReference type="ARBA" id="ARBA00022989"/>
    </source>
</evidence>
<sequence length="340" mass="37069">MFRDLNKRYVMTMGITISFILGAIYISVTNGTFDISIIDVFRTIFRINPVPEHDLVIFDFRLPRIIIAAFVGLGLGIAGAVVQGITRNGLADPGILGVNAGAGTAIVIFMFFFQGQMKSTDWVSIMMMPLFGLVGGLGAAILIYMFSWRNGRLDSQRLLLTGIAIGSGFGAFSMYISLKMKATDFEMAAVWVSGSIYNSNWQYIVAMLPWLIILIPIVKRKAYLLDLFQLEETSITSLGVSVEREKSILLLSSIGLVSACVSVAGSIGFVGLMAPHIAKRLVGIQHKYVIPTCGVIGMLLVIVSDFIAKTIFTPVELPVGIVISIIGVPYFLYLLYKAKA</sequence>
<dbReference type="CDD" id="cd06550">
    <property type="entry name" value="TM_ABC_iron-siderophores_like"/>
    <property type="match status" value="1"/>
</dbReference>
<feature type="transmembrane region" description="Helical" evidence="8">
    <location>
        <begin position="315"/>
        <end position="336"/>
    </location>
</feature>
<evidence type="ECO:0000256" key="1">
    <source>
        <dbReference type="ARBA" id="ARBA00004651"/>
    </source>
</evidence>
<dbReference type="PANTHER" id="PTHR30472">
    <property type="entry name" value="FERRIC ENTEROBACTIN TRANSPORT SYSTEM PERMEASE PROTEIN"/>
    <property type="match status" value="1"/>
</dbReference>
<comment type="subcellular location">
    <subcellularLocation>
        <location evidence="1">Cell membrane</location>
        <topology evidence="1">Multi-pass membrane protein</topology>
    </subcellularLocation>
</comment>
<comment type="similarity">
    <text evidence="2">Belongs to the binding-protein-dependent transport system permease family. FecCD subfamily.</text>
</comment>
<keyword evidence="5 8" id="KW-0812">Transmembrane</keyword>